<accession>Q4QGD6</accession>
<evidence type="ECO:0008006" key="4">
    <source>
        <dbReference type="Google" id="ProtNLM"/>
    </source>
</evidence>
<dbReference type="Proteomes" id="UP000000542">
    <property type="component" value="Chromosome 13"/>
</dbReference>
<organism evidence="2 3">
    <name type="scientific">Leishmania major</name>
    <dbReference type="NCBI Taxonomy" id="5664"/>
    <lineage>
        <taxon>Eukaryota</taxon>
        <taxon>Discoba</taxon>
        <taxon>Euglenozoa</taxon>
        <taxon>Kinetoplastea</taxon>
        <taxon>Metakinetoplastina</taxon>
        <taxon>Trypanosomatida</taxon>
        <taxon>Trypanosomatidae</taxon>
        <taxon>Leishmaniinae</taxon>
        <taxon>Leishmania</taxon>
    </lineage>
</organism>
<dbReference type="InParanoid" id="Q4QGD6"/>
<protein>
    <recommendedName>
        <fullName evidence="4">MalT-like TPR region domain-containing protein</fullName>
    </recommendedName>
</protein>
<reference evidence="2 3" key="1">
    <citation type="journal article" date="2005" name="Science">
        <title>The genome of the kinetoplastid parasite, Leishmania major.</title>
        <authorList>
            <person name="Ivens A.C."/>
            <person name="Peacock C.S."/>
            <person name="Worthey E.A."/>
            <person name="Murphy L."/>
            <person name="Aggarwal G."/>
            <person name="Berriman M."/>
            <person name="Sisk E."/>
            <person name="Rajandream M.A."/>
            <person name="Adlem E."/>
            <person name="Aert R."/>
            <person name="Anupama A."/>
            <person name="Apostolou Z."/>
            <person name="Attipoe P."/>
            <person name="Bason N."/>
            <person name="Bauser C."/>
            <person name="Beck A."/>
            <person name="Beverley S.M."/>
            <person name="Bianchettin G."/>
            <person name="Borzym K."/>
            <person name="Bothe G."/>
            <person name="Bruschi C.V."/>
            <person name="Collins M."/>
            <person name="Cadag E."/>
            <person name="Ciarloni L."/>
            <person name="Clayton C."/>
            <person name="Coulson R.M."/>
            <person name="Cronin A."/>
            <person name="Cruz A.K."/>
            <person name="Davies R.M."/>
            <person name="De Gaudenzi J."/>
            <person name="Dobson D.E."/>
            <person name="Duesterhoeft A."/>
            <person name="Fazelina G."/>
            <person name="Fosker N."/>
            <person name="Frasch A.C."/>
            <person name="Fraser A."/>
            <person name="Fuchs M."/>
            <person name="Gabel C."/>
            <person name="Goble A."/>
            <person name="Goffeau A."/>
            <person name="Harris D."/>
            <person name="Hertz-Fowler C."/>
            <person name="Hilbert H."/>
            <person name="Horn D."/>
            <person name="Huang Y."/>
            <person name="Klages S."/>
            <person name="Knights A."/>
            <person name="Kube M."/>
            <person name="Larke N."/>
            <person name="Litvin L."/>
            <person name="Lord A."/>
            <person name="Louie T."/>
            <person name="Marra M."/>
            <person name="Masuy D."/>
            <person name="Matthews K."/>
            <person name="Michaeli S."/>
            <person name="Mottram J.C."/>
            <person name="Muller-Auer S."/>
            <person name="Munden H."/>
            <person name="Nelson S."/>
            <person name="Norbertczak H."/>
            <person name="Oliver K."/>
            <person name="O'neil S."/>
            <person name="Pentony M."/>
            <person name="Pohl T.M."/>
            <person name="Price C."/>
            <person name="Purnelle B."/>
            <person name="Quail M.A."/>
            <person name="Rabbinowitsch E."/>
            <person name="Reinhardt R."/>
            <person name="Rieger M."/>
            <person name="Rinta J."/>
            <person name="Robben J."/>
            <person name="Robertson L."/>
            <person name="Ruiz J.C."/>
            <person name="Rutter S."/>
            <person name="Saunders D."/>
            <person name="Schafer M."/>
            <person name="Schein J."/>
            <person name="Schwartz D.C."/>
            <person name="Seeger K."/>
            <person name="Seyler A."/>
            <person name="Sharp S."/>
            <person name="Shin H."/>
            <person name="Sivam D."/>
            <person name="Squares R."/>
            <person name="Squares S."/>
            <person name="Tosato V."/>
            <person name="Vogt C."/>
            <person name="Volckaert G."/>
            <person name="Wambutt R."/>
            <person name="Warren T."/>
            <person name="Wedler H."/>
            <person name="Woodward J."/>
            <person name="Zhou S."/>
            <person name="Zimmermann W."/>
            <person name="Smith D.F."/>
            <person name="Blackwell J.M."/>
            <person name="Stuart K.D."/>
            <person name="Barrell B."/>
            <person name="Myler P.J."/>
        </authorList>
    </citation>
    <scope>NUCLEOTIDE SEQUENCE [LARGE SCALE GENOMIC DNA]</scope>
    <source>
        <strain evidence="3">MHOM/IL/81/Friedlin</strain>
    </source>
</reference>
<dbReference type="RefSeq" id="XP_001681762.1">
    <property type="nucleotide sequence ID" value="XM_001681710.1"/>
</dbReference>
<dbReference type="VEuPathDB" id="TriTrypDB:LMJLV39_130006800"/>
<dbReference type="InterPro" id="IPR011990">
    <property type="entry name" value="TPR-like_helical_dom_sf"/>
</dbReference>
<dbReference type="AlphaFoldDB" id="Q4QGD6"/>
<dbReference type="SUPFAM" id="SSF48452">
    <property type="entry name" value="TPR-like"/>
    <property type="match status" value="1"/>
</dbReference>
<evidence type="ECO:0000313" key="3">
    <source>
        <dbReference type="Proteomes" id="UP000000542"/>
    </source>
</evidence>
<dbReference type="eggNOG" id="ENOG502S7IN">
    <property type="taxonomic scope" value="Eukaryota"/>
</dbReference>
<reference evidence="2 3" key="2">
    <citation type="journal article" date="2011" name="Genome Res.">
        <title>Chromosome and gene copy number variation allow major structural change between species and strains of Leishmania.</title>
        <authorList>
            <person name="Rogers M.B."/>
            <person name="Hilley J.D."/>
            <person name="Dickens N.J."/>
            <person name="Wilkes J."/>
            <person name="Bates P.A."/>
            <person name="Depledge D.P."/>
            <person name="Harris D."/>
            <person name="Her Y."/>
            <person name="Herzyk P."/>
            <person name="Imamura H."/>
            <person name="Otto T.D."/>
            <person name="Sanders M."/>
            <person name="Seeger K."/>
            <person name="Dujardin J.C."/>
            <person name="Berriman M."/>
            <person name="Smith D.F."/>
            <person name="Hertz-Fowler C."/>
            <person name="Mottram J.C."/>
        </authorList>
    </citation>
    <scope>NUCLEOTIDE SEQUENCE [LARGE SCALE GENOMIC DNA]</scope>
    <source>
        <strain evidence="3">MHOM/IL/81/Friedlin</strain>
    </source>
</reference>
<sequence length="422" mass="45477">MCALPVMEGARGSTLQVCGERHTMSLSLATALYADATRLYRLGDLHHARGAAEEALLSLSHSPHSDISDHTNHRHGDAHHEEAADSVSVGCEGSQAQQRQRHRLFGNTLLLLSSIYMAVQDYAEAERLLVTCDGYWRERLTSTHTRLSSVGTSAEVECACCSELDEGLAGVAYNRAVLRLEQLRRTPSFPASRDDGELWVAPPADLCGTDARLTYSLIPLSSTAASSGTPETLLASVMALLLDAQDRLAHTLGPPRGLLADVLHTIGVCHYEAADYIAALQAWQRSMAIRVHLQALRRRSDKNAAQRALHGGGGGECGDGTEELKLALTMEHVAQVYRLLEGRSVEALKLLDTVAATRRRYLGPTDPLCVRTLVLKGVLAAELGHTQLARALLERCSAIGGDASPETPPPSSSAYAVQEVEQ</sequence>
<dbReference type="Pfam" id="PF13424">
    <property type="entry name" value="TPR_12"/>
    <property type="match status" value="1"/>
</dbReference>
<dbReference type="EMBL" id="FR796409">
    <property type="protein sequence ID" value="CAJ02444.1"/>
    <property type="molecule type" value="Genomic_DNA"/>
</dbReference>
<dbReference type="Gene3D" id="1.25.40.10">
    <property type="entry name" value="Tetratricopeptide repeat domain"/>
    <property type="match status" value="1"/>
</dbReference>
<proteinExistence type="predicted"/>
<dbReference type="OMA" id="IGVCHYE"/>
<gene>
    <name evidence="2" type="ORF">LMJF_13_0180</name>
</gene>
<dbReference type="VEuPathDB" id="TriTrypDB:LmjF.13.0180"/>
<feature type="compositionally biased region" description="Basic and acidic residues" evidence="1">
    <location>
        <begin position="63"/>
        <end position="83"/>
    </location>
</feature>
<dbReference type="VEuPathDB" id="TriTrypDB:LMJSD75_130006900"/>
<dbReference type="KEGG" id="lma:LMJF_13_0180"/>
<feature type="region of interest" description="Disordered" evidence="1">
    <location>
        <begin position="400"/>
        <end position="422"/>
    </location>
</feature>
<evidence type="ECO:0000256" key="1">
    <source>
        <dbReference type="SAM" id="MobiDB-lite"/>
    </source>
</evidence>
<dbReference type="HOGENOM" id="CLU_651268_0_0_1"/>
<dbReference type="VEuPathDB" id="TriTrypDB:LMJFC_130007000"/>
<evidence type="ECO:0000313" key="2">
    <source>
        <dbReference type="EMBL" id="CAJ02444.1"/>
    </source>
</evidence>
<dbReference type="GeneID" id="5650047"/>
<name>Q4QGD6_LEIMA</name>
<keyword evidence="3" id="KW-1185">Reference proteome</keyword>
<feature type="region of interest" description="Disordered" evidence="1">
    <location>
        <begin position="62"/>
        <end position="92"/>
    </location>
</feature>
<dbReference type="STRING" id="5664.Q4QGD6"/>